<evidence type="ECO:0000313" key="8">
    <source>
        <dbReference type="EMBL" id="UWZ39652.1"/>
    </source>
</evidence>
<proteinExistence type="inferred from homology"/>
<evidence type="ECO:0000256" key="6">
    <source>
        <dbReference type="RuleBase" id="RU365089"/>
    </source>
</evidence>
<dbReference type="PROSITE" id="PS01007">
    <property type="entry name" value="TRANSPOSASE_MUTATOR"/>
    <property type="match status" value="1"/>
</dbReference>
<dbReference type="PANTHER" id="PTHR33217:SF8">
    <property type="entry name" value="MUTATOR FAMILY TRANSPOSASE"/>
    <property type="match status" value="1"/>
</dbReference>
<dbReference type="InterPro" id="IPR001207">
    <property type="entry name" value="Transposase_mutator"/>
</dbReference>
<reference evidence="8" key="1">
    <citation type="submission" date="2021-04" db="EMBL/GenBank/DDBJ databases">
        <title>Biosynthetic gene clusters of Dactylosporangioum roseum.</title>
        <authorList>
            <person name="Hartkoorn R.C."/>
            <person name="Beaudoing E."/>
            <person name="Hot D."/>
            <person name="Moureu S."/>
        </authorList>
    </citation>
    <scope>NUCLEOTIDE SEQUENCE</scope>
    <source>
        <strain evidence="8">NRRL B-16295</strain>
    </source>
</reference>
<keyword evidence="5 6" id="KW-0233">DNA recombination</keyword>
<dbReference type="Proteomes" id="UP001058271">
    <property type="component" value="Chromosome"/>
</dbReference>
<protein>
    <recommendedName>
        <fullName evidence="6">Mutator family transposase</fullName>
    </recommendedName>
</protein>
<evidence type="ECO:0000256" key="2">
    <source>
        <dbReference type="ARBA" id="ARBA00010961"/>
    </source>
</evidence>
<keyword evidence="9" id="KW-1185">Reference proteome</keyword>
<evidence type="ECO:0000256" key="7">
    <source>
        <dbReference type="SAM" id="MobiDB-lite"/>
    </source>
</evidence>
<sequence>MTADLLIKGETPDDDGDHRRAGAGCRVGVDGHRDVLGIWAGDGGEGAKHCTSSPSSRTAVWRTCSCSCDGLKGLPDAVATVWPRTIVQTCVVHLLRNSFRYAARQDWDKIAKALKPVYTAATEDAATERFMEFAEAWGKKYPAIVKLWSDAWAEFVPFLAFDVEIRKVTCSTNGIESVNARIRKAVRARGHFPNEQAALRCVYMALMSLDPTGVGRRRWTMRWLSRHEAR</sequence>
<evidence type="ECO:0000256" key="5">
    <source>
        <dbReference type="ARBA" id="ARBA00023172"/>
    </source>
</evidence>
<gene>
    <name evidence="8" type="ORF">Drose_16365</name>
</gene>
<keyword evidence="6" id="KW-0814">Transposable element</keyword>
<comment type="function">
    <text evidence="1 6">Required for the transposition of the insertion element.</text>
</comment>
<name>A0ABY5ZE05_9ACTN</name>
<keyword evidence="4 6" id="KW-0238">DNA-binding</keyword>
<dbReference type="Pfam" id="PF00872">
    <property type="entry name" value="Transposase_mut"/>
    <property type="match status" value="1"/>
</dbReference>
<evidence type="ECO:0000256" key="3">
    <source>
        <dbReference type="ARBA" id="ARBA00022578"/>
    </source>
</evidence>
<organism evidence="8 9">
    <name type="scientific">Dactylosporangium roseum</name>
    <dbReference type="NCBI Taxonomy" id="47989"/>
    <lineage>
        <taxon>Bacteria</taxon>
        <taxon>Bacillati</taxon>
        <taxon>Actinomycetota</taxon>
        <taxon>Actinomycetes</taxon>
        <taxon>Micromonosporales</taxon>
        <taxon>Micromonosporaceae</taxon>
        <taxon>Dactylosporangium</taxon>
    </lineage>
</organism>
<accession>A0ABY5ZE05</accession>
<evidence type="ECO:0000256" key="4">
    <source>
        <dbReference type="ARBA" id="ARBA00023125"/>
    </source>
</evidence>
<evidence type="ECO:0000313" key="9">
    <source>
        <dbReference type="Proteomes" id="UP001058271"/>
    </source>
</evidence>
<keyword evidence="3 6" id="KW-0815">Transposition</keyword>
<feature type="region of interest" description="Disordered" evidence="7">
    <location>
        <begin position="1"/>
        <end position="22"/>
    </location>
</feature>
<dbReference type="EMBL" id="CP073721">
    <property type="protein sequence ID" value="UWZ39652.1"/>
    <property type="molecule type" value="Genomic_DNA"/>
</dbReference>
<evidence type="ECO:0000256" key="1">
    <source>
        <dbReference type="ARBA" id="ARBA00002190"/>
    </source>
</evidence>
<dbReference type="PANTHER" id="PTHR33217">
    <property type="entry name" value="TRANSPOSASE FOR INSERTION SEQUENCE ELEMENT IS1081"/>
    <property type="match status" value="1"/>
</dbReference>
<comment type="similarity">
    <text evidence="2 6">Belongs to the transposase mutator family.</text>
</comment>